<dbReference type="GO" id="GO:0000779">
    <property type="term" value="C:condensed chromosome, centromeric region"/>
    <property type="evidence" value="ECO:0007669"/>
    <property type="project" value="TreeGrafter"/>
</dbReference>
<feature type="compositionally biased region" description="Basic and acidic residues" evidence="7">
    <location>
        <begin position="206"/>
        <end position="224"/>
    </location>
</feature>
<evidence type="ECO:0000256" key="7">
    <source>
        <dbReference type="SAM" id="MobiDB-lite"/>
    </source>
</evidence>
<accession>A0AAP0BV10</accession>
<feature type="region of interest" description="Disordered" evidence="7">
    <location>
        <begin position="1414"/>
        <end position="1436"/>
    </location>
</feature>
<dbReference type="GO" id="GO:0000796">
    <property type="term" value="C:condensin complex"/>
    <property type="evidence" value="ECO:0007669"/>
    <property type="project" value="TreeGrafter"/>
</dbReference>
<evidence type="ECO:0000256" key="1">
    <source>
        <dbReference type="ARBA" id="ARBA00004123"/>
    </source>
</evidence>
<dbReference type="Pfam" id="PF12717">
    <property type="entry name" value="Cnd1"/>
    <property type="match status" value="1"/>
</dbReference>
<evidence type="ECO:0000256" key="2">
    <source>
        <dbReference type="ARBA" id="ARBA00022618"/>
    </source>
</evidence>
<sequence length="1525" mass="168165">MKSSCCPLLFKYAKISRICALYSNLFARITVSPDAADQEVQSLDIELLQHQPFFVDLATYQKHFQELLVVCYFLRLLDTYELIRQQILEELDTPTFDSPATHIFVVTNLLRRPSILSLPSSNFAHLAGHGAHCGFGGSTGRGGHERNHHLWSHLLPSLTFSAPSTSQPESDRWISDLSTPMLLYLWKFIPGTSPLRCISEGGKSTRRQEIKESREEEMRSRDSTKPAFNSLRQAIKPYPSSSSPDRRHRKRRQIPSSRDDLLPLVLDLLESVLHLVRLDSSPDGVKSLVETLTAILSSSVTDHHRLSGVCFQILFSVISRRDHGDQTATSVEILRALARVVLSSPPKSAVRAAALSFVGRKIGPLAQESGDVRKALVYFPRYLAGKAPERAEPRAAAVAAILEVVIAFQKEDQIGFAEYVMKMAQGKWQLRFLAADLILGLLTSLPDPLGVSESCDISSCWGMRCMKILLLRCSDSMGGVRARALMNFAHLVEFLSGDLGNYARLKEGMEIGDTEFNELLRRRCSDEKAAVRKAALFLITKSIALIGRPMDVLVLKTVGSSCFDPLVSIRKAALSAISEVYKQFPDEGVITEWLHSVPRLITDNETSIQEECENLFLELVLDRICSVSHISVSETTEDLKSVLPEGVLALLEGICDGEVLPSLKKICTSLGKKKKLKTSIATSLMNIISMSESLCMRNCMSVERWTAPVGAWQLLSEVSLFTAKAVDWKFLHHHWKLLNKAKEGEGVTVDGQEPSSISWARDRVSLLQTISNVSLLLPAVNASELAADLLDRVDAFNMHLSEVDAHVKALRTLCKQKAASPKEGDVLIGKWVHQLLSGALNILESYISELSGSLKTDSFLTPPSGRRKGKDEVTSSKLLSQAITAVFTIGSVVLIFPSADLHGILPLLHTMITSAKPGTEITKLVGLSVSLKEMSPSLYIQSWVTMGKICLVDDKLAKRYIPLFVQELEKSDSAALRNNILVLMVDFCVRYTALVDCYIPKITMTLRDPCEVVRRQTFILLSRLLQRDYVKWRGVLFLRFLLSLVDDSEKIRNLADYLFGNILKVKAPLLAYNSFIEAIFFLNGSNDHSGLSEASEKGSRLFSLSGSDEKARSQRMHIYVSLLKQMAPEHLLATSAKLCAEVLAAASDGLLNIDDVKGQCVVQVCFIIINLHLNSVHVPGQAYETSRQVGGEGAAALLASKGRVVTQVAKKNLVQHAIPIFIELKRLLEGKNSPLIGSLMDCLRVILKDYRNEIEEILVADKQLRKELIYDMEKYDAAKAKSAVSEAMAHAKQQHQAFSSPAAVLAKLSEKLGSHGKIGSAVANAAAAITAKSVLREANRSGGGLQSKSVPSLKPHTAAQLKSALLFYFPKLKNQDRVRVGHICWKQSAIQRVKTWEFKDNEEFERLPQNRMITTEGSPGRIKKGQLEGVGLPGGRGGVGGWRKKEGVFPSESLEEVAGGHWSPLDLAEDGGRVVDRAVTVPVRLIFGTVVSTVPVPVQQEPKPNRPLTVRSGSMRFGLVPIGTN</sequence>
<dbReference type="PANTHER" id="PTHR14222:SF1">
    <property type="entry name" value="CONDENSIN-2 COMPLEX SUBUNIT D3"/>
    <property type="match status" value="1"/>
</dbReference>
<dbReference type="SUPFAM" id="SSF48371">
    <property type="entry name" value="ARM repeat"/>
    <property type="match status" value="1"/>
</dbReference>
<evidence type="ECO:0000256" key="6">
    <source>
        <dbReference type="ARBA" id="ARBA00023306"/>
    </source>
</evidence>
<dbReference type="GO" id="GO:0010032">
    <property type="term" value="P:meiotic chromosome condensation"/>
    <property type="evidence" value="ECO:0007669"/>
    <property type="project" value="TreeGrafter"/>
</dbReference>
<evidence type="ECO:0000256" key="5">
    <source>
        <dbReference type="ARBA" id="ARBA00023242"/>
    </source>
</evidence>
<keyword evidence="3" id="KW-0498">Mitosis</keyword>
<feature type="region of interest" description="Disordered" evidence="7">
    <location>
        <begin position="197"/>
        <end position="254"/>
    </location>
</feature>
<comment type="caution">
    <text evidence="9">The sequence shown here is derived from an EMBL/GenBank/DDBJ whole genome shotgun (WGS) entry which is preliminary data.</text>
</comment>
<keyword evidence="2" id="KW-0132">Cell division</keyword>
<feature type="domain" description="Condensin complex subunit 1 C-terminal" evidence="8">
    <location>
        <begin position="976"/>
        <end position="1095"/>
    </location>
</feature>
<dbReference type="EMBL" id="JBBWWQ010000004">
    <property type="protein sequence ID" value="KAK8949601.1"/>
    <property type="molecule type" value="Genomic_DNA"/>
</dbReference>
<keyword evidence="5" id="KW-0539">Nucleus</keyword>
<dbReference type="GO" id="GO:0005634">
    <property type="term" value="C:nucleus"/>
    <property type="evidence" value="ECO:0007669"/>
    <property type="project" value="UniProtKB-SubCell"/>
</dbReference>
<keyword evidence="6" id="KW-0131">Cell cycle</keyword>
<evidence type="ECO:0000313" key="9">
    <source>
        <dbReference type="EMBL" id="KAK8949601.1"/>
    </source>
</evidence>
<dbReference type="GO" id="GO:0051301">
    <property type="term" value="P:cell division"/>
    <property type="evidence" value="ECO:0007669"/>
    <property type="project" value="UniProtKB-KW"/>
</dbReference>
<dbReference type="Gene3D" id="1.25.10.10">
    <property type="entry name" value="Leucine-rich Repeat Variant"/>
    <property type="match status" value="1"/>
</dbReference>
<gene>
    <name evidence="9" type="ORF">KSP39_PZI006330</name>
</gene>
<evidence type="ECO:0000256" key="3">
    <source>
        <dbReference type="ARBA" id="ARBA00022776"/>
    </source>
</evidence>
<organism evidence="9 10">
    <name type="scientific">Platanthera zijinensis</name>
    <dbReference type="NCBI Taxonomy" id="2320716"/>
    <lineage>
        <taxon>Eukaryota</taxon>
        <taxon>Viridiplantae</taxon>
        <taxon>Streptophyta</taxon>
        <taxon>Embryophyta</taxon>
        <taxon>Tracheophyta</taxon>
        <taxon>Spermatophyta</taxon>
        <taxon>Magnoliopsida</taxon>
        <taxon>Liliopsida</taxon>
        <taxon>Asparagales</taxon>
        <taxon>Orchidaceae</taxon>
        <taxon>Orchidoideae</taxon>
        <taxon>Orchideae</taxon>
        <taxon>Orchidinae</taxon>
        <taxon>Platanthera</taxon>
    </lineage>
</organism>
<evidence type="ECO:0000259" key="8">
    <source>
        <dbReference type="Pfam" id="PF12717"/>
    </source>
</evidence>
<evidence type="ECO:0000313" key="10">
    <source>
        <dbReference type="Proteomes" id="UP001418222"/>
    </source>
</evidence>
<dbReference type="GO" id="GO:0007076">
    <property type="term" value="P:mitotic chromosome condensation"/>
    <property type="evidence" value="ECO:0007669"/>
    <property type="project" value="InterPro"/>
</dbReference>
<name>A0AAP0BV10_9ASPA</name>
<protein>
    <recommendedName>
        <fullName evidence="8">Condensin complex subunit 1 C-terminal domain-containing protein</fullName>
    </recommendedName>
</protein>
<dbReference type="InterPro" id="IPR032682">
    <property type="entry name" value="Cnd1_C"/>
</dbReference>
<keyword evidence="4" id="KW-0226">DNA condensation</keyword>
<evidence type="ECO:0000256" key="4">
    <source>
        <dbReference type="ARBA" id="ARBA00023067"/>
    </source>
</evidence>
<dbReference type="Proteomes" id="UP001418222">
    <property type="component" value="Unassembled WGS sequence"/>
</dbReference>
<comment type="subcellular location">
    <subcellularLocation>
        <location evidence="1">Nucleus</location>
    </subcellularLocation>
</comment>
<dbReference type="InterPro" id="IPR011989">
    <property type="entry name" value="ARM-like"/>
</dbReference>
<dbReference type="InterPro" id="IPR016024">
    <property type="entry name" value="ARM-type_fold"/>
</dbReference>
<keyword evidence="10" id="KW-1185">Reference proteome</keyword>
<dbReference type="GO" id="GO:0042393">
    <property type="term" value="F:histone binding"/>
    <property type="evidence" value="ECO:0007669"/>
    <property type="project" value="TreeGrafter"/>
</dbReference>
<proteinExistence type="predicted"/>
<reference evidence="9 10" key="1">
    <citation type="journal article" date="2022" name="Nat. Plants">
        <title>Genomes of leafy and leafless Platanthera orchids illuminate the evolution of mycoheterotrophy.</title>
        <authorList>
            <person name="Li M.H."/>
            <person name="Liu K.W."/>
            <person name="Li Z."/>
            <person name="Lu H.C."/>
            <person name="Ye Q.L."/>
            <person name="Zhang D."/>
            <person name="Wang J.Y."/>
            <person name="Li Y.F."/>
            <person name="Zhong Z.M."/>
            <person name="Liu X."/>
            <person name="Yu X."/>
            <person name="Liu D.K."/>
            <person name="Tu X.D."/>
            <person name="Liu B."/>
            <person name="Hao Y."/>
            <person name="Liao X.Y."/>
            <person name="Jiang Y.T."/>
            <person name="Sun W.H."/>
            <person name="Chen J."/>
            <person name="Chen Y.Q."/>
            <person name="Ai Y."/>
            <person name="Zhai J.W."/>
            <person name="Wu S.S."/>
            <person name="Zhou Z."/>
            <person name="Hsiao Y.Y."/>
            <person name="Wu W.L."/>
            <person name="Chen Y.Y."/>
            <person name="Lin Y.F."/>
            <person name="Hsu J.L."/>
            <person name="Li C.Y."/>
            <person name="Wang Z.W."/>
            <person name="Zhao X."/>
            <person name="Zhong W.Y."/>
            <person name="Ma X.K."/>
            <person name="Ma L."/>
            <person name="Huang J."/>
            <person name="Chen G.Z."/>
            <person name="Huang M.Z."/>
            <person name="Huang L."/>
            <person name="Peng D.H."/>
            <person name="Luo Y.B."/>
            <person name="Zou S.Q."/>
            <person name="Chen S.P."/>
            <person name="Lan S."/>
            <person name="Tsai W.C."/>
            <person name="Van de Peer Y."/>
            <person name="Liu Z.J."/>
        </authorList>
    </citation>
    <scope>NUCLEOTIDE SEQUENCE [LARGE SCALE GENOMIC DNA]</scope>
    <source>
        <strain evidence="9">Lor287</strain>
    </source>
</reference>
<dbReference type="InterPro" id="IPR026971">
    <property type="entry name" value="CND1/NCAPD3"/>
</dbReference>
<dbReference type="PANTHER" id="PTHR14222">
    <property type="entry name" value="CONDENSIN"/>
    <property type="match status" value="1"/>
</dbReference>